<comment type="cofactor">
    <cofactor evidence="1">
        <name>pyridoxal 5'-phosphate</name>
        <dbReference type="ChEBI" id="CHEBI:597326"/>
    </cofactor>
</comment>
<organism evidence="4 5">
    <name type="scientific">Campylobacter canadensis</name>
    <dbReference type="NCBI Taxonomy" id="449520"/>
    <lineage>
        <taxon>Bacteria</taxon>
        <taxon>Pseudomonadati</taxon>
        <taxon>Campylobacterota</taxon>
        <taxon>Epsilonproteobacteria</taxon>
        <taxon>Campylobacterales</taxon>
        <taxon>Campylobacteraceae</taxon>
        <taxon>Campylobacter</taxon>
    </lineage>
</organism>
<name>A0ABS7WT17_9BACT</name>
<sequence>MLNKIQNYKKLVGNTPLVRVNYSFNNKKSFAFFKLECFNPSGSIKDRMAINIIEDAYKDKSFKEGMGIKEATSGNTGIAFSALGAYLGCEVEIFMPSWMSEERKKLILSYGAKLREVSKEEGGFSGSVRLADIAASKENAFRPQQFDNLSNVKAHITTGQEIINDLQKINLKADCFVAGVGTGGTIMGVAKALKAYDSNIKVCPVEPEGCASMTYPGQDAEHLIQGIGDGFVPSIVKLDELDDIIIVNDVDSVIMAQKLAKSGLGVGISSGANFLAAIKAKELYGDCIVTSVFADCSKKYLSTKLCENLKSCDKFLSSKIDIISYEVLK</sequence>
<dbReference type="InterPro" id="IPR001216">
    <property type="entry name" value="P-phosphate_BS"/>
</dbReference>
<dbReference type="RefSeq" id="WP_172233748.1">
    <property type="nucleotide sequence ID" value="NZ_CP035946.1"/>
</dbReference>
<dbReference type="EMBL" id="JACGBB010000018">
    <property type="protein sequence ID" value="MBZ7987902.1"/>
    <property type="molecule type" value="Genomic_DNA"/>
</dbReference>
<evidence type="ECO:0000259" key="3">
    <source>
        <dbReference type="Pfam" id="PF00291"/>
    </source>
</evidence>
<proteinExistence type="predicted"/>
<dbReference type="InterPro" id="IPR050214">
    <property type="entry name" value="Cys_Synth/Cystath_Beta-Synth"/>
</dbReference>
<keyword evidence="2" id="KW-0663">Pyridoxal phosphate</keyword>
<dbReference type="PANTHER" id="PTHR10314">
    <property type="entry name" value="CYSTATHIONINE BETA-SYNTHASE"/>
    <property type="match status" value="1"/>
</dbReference>
<reference evidence="4 5" key="1">
    <citation type="submission" date="2020-07" db="EMBL/GenBank/DDBJ databases">
        <title>Transfer of Campylobacter canadensis to the novel genus Avispirillum gen. nov., that also includes two novel species recovered from migratory waterfowl: Avispirillum anseris sp. nov. and Avispirillum brantae sp. nov.</title>
        <authorList>
            <person name="Miller W.G."/>
            <person name="Chapman M.H."/>
            <person name="Yee E."/>
            <person name="Inglis G.D."/>
        </authorList>
    </citation>
    <scope>NUCLEOTIDE SEQUENCE [LARGE SCALE GENOMIC DNA]</scope>
    <source>
        <strain evidence="4 5">L283</strain>
    </source>
</reference>
<dbReference type="SUPFAM" id="SSF53686">
    <property type="entry name" value="Tryptophan synthase beta subunit-like PLP-dependent enzymes"/>
    <property type="match status" value="1"/>
</dbReference>
<dbReference type="InterPro" id="IPR036052">
    <property type="entry name" value="TrpB-like_PALP_sf"/>
</dbReference>
<evidence type="ECO:0000256" key="1">
    <source>
        <dbReference type="ARBA" id="ARBA00001933"/>
    </source>
</evidence>
<protein>
    <submittedName>
        <fullName evidence="4">Cysteine synthase family protein</fullName>
    </submittedName>
</protein>
<evidence type="ECO:0000256" key="2">
    <source>
        <dbReference type="ARBA" id="ARBA00022898"/>
    </source>
</evidence>
<dbReference type="Proteomes" id="UP000786183">
    <property type="component" value="Unassembled WGS sequence"/>
</dbReference>
<dbReference type="Gene3D" id="3.40.50.1100">
    <property type="match status" value="2"/>
</dbReference>
<dbReference type="InterPro" id="IPR001926">
    <property type="entry name" value="TrpB-like_PALP"/>
</dbReference>
<dbReference type="PROSITE" id="PS00901">
    <property type="entry name" value="CYS_SYNTHASE"/>
    <property type="match status" value="1"/>
</dbReference>
<dbReference type="CDD" id="cd01561">
    <property type="entry name" value="CBS_like"/>
    <property type="match status" value="1"/>
</dbReference>
<accession>A0ABS7WT17</accession>
<evidence type="ECO:0000313" key="4">
    <source>
        <dbReference type="EMBL" id="MBZ7987902.1"/>
    </source>
</evidence>
<feature type="domain" description="Tryptophan synthase beta chain-like PALP" evidence="3">
    <location>
        <begin position="10"/>
        <end position="286"/>
    </location>
</feature>
<dbReference type="Pfam" id="PF00291">
    <property type="entry name" value="PALP"/>
    <property type="match status" value="1"/>
</dbReference>
<evidence type="ECO:0000313" key="5">
    <source>
        <dbReference type="Proteomes" id="UP000786183"/>
    </source>
</evidence>
<gene>
    <name evidence="4" type="ORF">AVCANL283_07320</name>
</gene>
<comment type="caution">
    <text evidence="4">The sequence shown here is derived from an EMBL/GenBank/DDBJ whole genome shotgun (WGS) entry which is preliminary data.</text>
</comment>
<keyword evidence="5" id="KW-1185">Reference proteome</keyword>